<protein>
    <submittedName>
        <fullName evidence="1">Uncharacterized protein</fullName>
    </submittedName>
</protein>
<name>A0A840ZQ25_9HYPH</name>
<dbReference type="RefSeq" id="WP_183571780.1">
    <property type="nucleotide sequence ID" value="NZ_JACHOP010000018.1"/>
</dbReference>
<comment type="caution">
    <text evidence="1">The sequence shown here is derived from an EMBL/GenBank/DDBJ whole genome shotgun (WGS) entry which is preliminary data.</text>
</comment>
<gene>
    <name evidence="1" type="ORF">HNR00_003705</name>
</gene>
<evidence type="ECO:0000313" key="2">
    <source>
        <dbReference type="Proteomes" id="UP000583454"/>
    </source>
</evidence>
<dbReference type="EMBL" id="JACHOP010000018">
    <property type="protein sequence ID" value="MBB5758977.1"/>
    <property type="molecule type" value="Genomic_DNA"/>
</dbReference>
<dbReference type="Proteomes" id="UP000583454">
    <property type="component" value="Unassembled WGS sequence"/>
</dbReference>
<proteinExistence type="predicted"/>
<organism evidence="1 2">
    <name type="scientific">Methylorubrum rhodinum</name>
    <dbReference type="NCBI Taxonomy" id="29428"/>
    <lineage>
        <taxon>Bacteria</taxon>
        <taxon>Pseudomonadati</taxon>
        <taxon>Pseudomonadota</taxon>
        <taxon>Alphaproteobacteria</taxon>
        <taxon>Hyphomicrobiales</taxon>
        <taxon>Methylobacteriaceae</taxon>
        <taxon>Methylorubrum</taxon>
    </lineage>
</organism>
<reference evidence="1 2" key="1">
    <citation type="submission" date="2020-08" db="EMBL/GenBank/DDBJ databases">
        <title>Genomic Encyclopedia of Type Strains, Phase IV (KMG-IV): sequencing the most valuable type-strain genomes for metagenomic binning, comparative biology and taxonomic classification.</title>
        <authorList>
            <person name="Goeker M."/>
        </authorList>
    </citation>
    <scope>NUCLEOTIDE SEQUENCE [LARGE SCALE GENOMIC DNA]</scope>
    <source>
        <strain evidence="1 2">DSM 2163</strain>
    </source>
</reference>
<sequence length="220" mass="25673">MTTARQIRQLVRPLLKRHPDLALVTSDSLWLTPVTHVARVIHIGRTSSARYCDPNWWLLPLFLPDTEPTRDIGFCRAYIRPPIDDSKSLDLWFWDNPLMQDELHLRIEKTLRLLRTLDNLRSCRSFTEAHMDYTCGKTFVENIVYDIAMGNLKLARCWLHKVNANCPRLCERIREIDEPLMDDDRAALAAVLHRWERENVAGTEVEPFWTPAPFPLELTG</sequence>
<evidence type="ECO:0000313" key="1">
    <source>
        <dbReference type="EMBL" id="MBB5758977.1"/>
    </source>
</evidence>
<keyword evidence="2" id="KW-1185">Reference proteome</keyword>
<dbReference type="AlphaFoldDB" id="A0A840ZQ25"/>
<accession>A0A840ZQ25</accession>